<feature type="site" description="Interaction with DNA" evidence="10">
    <location>
        <position position="157"/>
    </location>
</feature>
<dbReference type="CDD" id="cd00186">
    <property type="entry name" value="TOP1Ac"/>
    <property type="match status" value="1"/>
</dbReference>
<dbReference type="Gene3D" id="1.10.290.10">
    <property type="entry name" value="Topoisomerase I, domain 4"/>
    <property type="match status" value="1"/>
</dbReference>
<evidence type="ECO:0000256" key="5">
    <source>
        <dbReference type="ARBA" id="ARBA00022833"/>
    </source>
</evidence>
<keyword evidence="8 10" id="KW-0238">DNA-binding</keyword>
<feature type="site" description="Interaction with DNA" evidence="10">
    <location>
        <position position="507"/>
    </location>
</feature>
<dbReference type="Gene3D" id="2.70.20.10">
    <property type="entry name" value="Topoisomerase I, domain 3"/>
    <property type="match status" value="1"/>
</dbReference>
<dbReference type="HAMAP" id="MF_00952">
    <property type="entry name" value="Topoisom_1_prok"/>
    <property type="match status" value="1"/>
</dbReference>
<dbReference type="InterPro" id="IPR000380">
    <property type="entry name" value="Topo_IA"/>
</dbReference>
<dbReference type="Pfam" id="PF01131">
    <property type="entry name" value="Topoisom_bac"/>
    <property type="match status" value="1"/>
</dbReference>
<proteinExistence type="inferred from homology"/>
<keyword evidence="4" id="KW-0863">Zinc-finger</keyword>
<keyword evidence="7 10" id="KW-0799">Topoisomerase</keyword>
<dbReference type="Pfam" id="PF01396">
    <property type="entry name" value="Zn_ribbon_Top1"/>
    <property type="match status" value="3"/>
</dbReference>
<evidence type="ECO:0000313" key="15">
    <source>
        <dbReference type="Proteomes" id="UP000886887"/>
    </source>
</evidence>
<dbReference type="SUPFAM" id="SSF57783">
    <property type="entry name" value="Zinc beta-ribbon"/>
    <property type="match status" value="2"/>
</dbReference>
<feature type="domain" description="Toprim" evidence="12">
    <location>
        <begin position="20"/>
        <end position="130"/>
    </location>
</feature>
<feature type="site" description="Interaction with DNA" evidence="10">
    <location>
        <position position="317"/>
    </location>
</feature>
<accession>A0A9D1CPW3</accession>
<dbReference type="InterPro" id="IPR023405">
    <property type="entry name" value="Topo_IA_core_domain"/>
</dbReference>
<dbReference type="EMBL" id="DVFJ01000004">
    <property type="protein sequence ID" value="HIQ70807.1"/>
    <property type="molecule type" value="Genomic_DNA"/>
</dbReference>
<reference evidence="14" key="1">
    <citation type="submission" date="2020-10" db="EMBL/GenBank/DDBJ databases">
        <authorList>
            <person name="Gilroy R."/>
        </authorList>
    </citation>
    <scope>NUCLEOTIDE SEQUENCE</scope>
    <source>
        <strain evidence="14">ChiSxjej2B14-6234</strain>
    </source>
</reference>
<dbReference type="InterPro" id="IPR006171">
    <property type="entry name" value="TOPRIM_dom"/>
</dbReference>
<name>A0A9D1CPW3_9FIRM</name>
<dbReference type="SUPFAM" id="SSF56712">
    <property type="entry name" value="Prokaryotic type I DNA topoisomerase"/>
    <property type="match status" value="1"/>
</dbReference>
<dbReference type="InterPro" id="IPR013826">
    <property type="entry name" value="Topo_IA_cen_sub3"/>
</dbReference>
<sequence>MHVRPGEIIIPCWRGSFLNYKLVIVESPAKARTIGKFLGRTYKVEASQGHVRDLPKSQMGVDVEHDFEPKYITIRGRGEILEKIRKDAKNASRIYLATDPDREGEAISWHLANVLGIDPSTACRVEFHEITDKAVKNAMKSPRPIDMELVNAQQARRVLDRLVGYKISPLLWMKVKKGLSAGRVQSVATRMIVDREQEIDAFIPEEYWNVDAKAQIGKQKFHVRLTTLDGKKAELHDAAQAQAAKERVERAQFTVRSVRASERRKNPAPPFTTSNLQQEASRKLGFTTSKTMQIAQQLYEGVDIAGEGTQGLISYIRTDSVRVSEEAVADVRAMIAERWGDGYLPEKPNVYKGRTNAQDAHEAIRPTRVTRRPEEIKDSLSKDQYNLYRLVYLRFVASQMAPALYETLTMELEGDGVGMRFYGERLKFAGFTAVYEESQDEAQEAVDSAQVAANVGDAVAIAEADAQQHFTQPPARYTEASLVRALEEKGIGRPSTYAPTISTIIARGYVTREKKRLYPTELGTMVTEMMKEYFKNIVDIQFTAGMEEQLDEVEEGKMPWKEVVSRFYGPFEQTLENAEQKIEKVKVKDEVSDVVCDKCGAMMVYKLGRYGKFLACPNFPECRNTKALQVEIDAPCPKCGAKLLEKTSRRGRKFYGCERYPECDFVSWDMPVRDTCPVCGSYMTQKRGRKGELWHVCANETCRHRVEVQPPEEGQDE</sequence>
<feature type="site" description="Interaction with DNA" evidence="10">
    <location>
        <position position="165"/>
    </location>
</feature>
<dbReference type="NCBIfam" id="TIGR01051">
    <property type="entry name" value="topA_bact"/>
    <property type="match status" value="1"/>
</dbReference>
<feature type="domain" description="Topo IA-type catalytic" evidence="13">
    <location>
        <begin position="146"/>
        <end position="575"/>
    </location>
</feature>
<dbReference type="InterPro" id="IPR034149">
    <property type="entry name" value="TOPRIM_TopoI"/>
</dbReference>
<dbReference type="SMART" id="SM00437">
    <property type="entry name" value="TOP1Ac"/>
    <property type="match status" value="1"/>
</dbReference>
<dbReference type="Gene3D" id="1.10.460.10">
    <property type="entry name" value="Topoisomerase I, domain 2"/>
    <property type="match status" value="1"/>
</dbReference>
<dbReference type="PANTHER" id="PTHR42785">
    <property type="entry name" value="DNA TOPOISOMERASE, TYPE IA, CORE"/>
    <property type="match status" value="1"/>
</dbReference>
<feature type="region of interest" description="Interaction with DNA" evidence="10">
    <location>
        <begin position="180"/>
        <end position="185"/>
    </location>
</feature>
<evidence type="ECO:0000256" key="10">
    <source>
        <dbReference type="HAMAP-Rule" id="MF_00952"/>
    </source>
</evidence>
<dbReference type="InterPro" id="IPR005733">
    <property type="entry name" value="TopoI_bac-type"/>
</dbReference>
<dbReference type="InterPro" id="IPR013825">
    <property type="entry name" value="Topo_IA_cen_sub2"/>
</dbReference>
<dbReference type="CDD" id="cd03363">
    <property type="entry name" value="TOPRIM_TopoIA_TopoI"/>
    <property type="match status" value="1"/>
</dbReference>
<dbReference type="PROSITE" id="PS52039">
    <property type="entry name" value="TOPO_IA_2"/>
    <property type="match status" value="1"/>
</dbReference>
<evidence type="ECO:0000259" key="13">
    <source>
        <dbReference type="PROSITE" id="PS52039"/>
    </source>
</evidence>
<comment type="function">
    <text evidence="10">Releases the supercoiling and torsional tension of DNA, which is introduced during the DNA replication and transcription, by transiently cleaving and rejoining one strand of the DNA duplex. Introduces a single-strand break via transesterification at a target site in duplex DNA. The scissile phosphodiester is attacked by the catalytic tyrosine of the enzyme, resulting in the formation of a DNA-(5'-phosphotyrosyl)-enzyme intermediate and the expulsion of a 3'-OH DNA strand. The free DNA strand then undergoes passage around the unbroken strand, thus removing DNA supercoils. Finally, in the religation step, the DNA 3'-OH attacks the covalent intermediate to expel the active-site tyrosine and restore the DNA phosphodiester backbone.</text>
</comment>
<evidence type="ECO:0000256" key="7">
    <source>
        <dbReference type="ARBA" id="ARBA00023029"/>
    </source>
</evidence>
<protein>
    <recommendedName>
        <fullName evidence="10">DNA topoisomerase 1</fullName>
        <ecNumber evidence="10">5.6.2.1</ecNumber>
    </recommendedName>
    <alternativeName>
        <fullName evidence="10">DNA topoisomerase I</fullName>
    </alternativeName>
</protein>
<evidence type="ECO:0000256" key="8">
    <source>
        <dbReference type="ARBA" id="ARBA00023125"/>
    </source>
</evidence>
<dbReference type="InterPro" id="IPR028612">
    <property type="entry name" value="Topoisom_1_IA"/>
</dbReference>
<evidence type="ECO:0000313" key="14">
    <source>
        <dbReference type="EMBL" id="HIQ70807.1"/>
    </source>
</evidence>
<keyword evidence="6" id="KW-0460">Magnesium</keyword>
<reference evidence="14" key="2">
    <citation type="journal article" date="2021" name="PeerJ">
        <title>Extensive microbial diversity within the chicken gut microbiome revealed by metagenomics and culture.</title>
        <authorList>
            <person name="Gilroy R."/>
            <person name="Ravi A."/>
            <person name="Getino M."/>
            <person name="Pursley I."/>
            <person name="Horton D.L."/>
            <person name="Alikhan N.F."/>
            <person name="Baker D."/>
            <person name="Gharbi K."/>
            <person name="Hall N."/>
            <person name="Watson M."/>
            <person name="Adriaenssens E.M."/>
            <person name="Foster-Nyarko E."/>
            <person name="Jarju S."/>
            <person name="Secka A."/>
            <person name="Antonio M."/>
            <person name="Oren A."/>
            <person name="Chaudhuri R.R."/>
            <person name="La Ragione R."/>
            <person name="Hildebrand F."/>
            <person name="Pallen M.J."/>
        </authorList>
    </citation>
    <scope>NUCLEOTIDE SEQUENCE</scope>
    <source>
        <strain evidence="14">ChiSxjej2B14-6234</strain>
    </source>
</reference>
<evidence type="ECO:0000256" key="4">
    <source>
        <dbReference type="ARBA" id="ARBA00022771"/>
    </source>
</evidence>
<dbReference type="InterPro" id="IPR003602">
    <property type="entry name" value="Topo_IA_DNA-bd_dom"/>
</dbReference>
<dbReference type="Gene3D" id="3.30.65.10">
    <property type="entry name" value="Bacterial Topoisomerase I, domain 1"/>
    <property type="match status" value="2"/>
</dbReference>
<evidence type="ECO:0000256" key="9">
    <source>
        <dbReference type="ARBA" id="ARBA00023235"/>
    </source>
</evidence>
<keyword evidence="5" id="KW-0862">Zinc</keyword>
<feature type="site" description="Interaction with DNA" evidence="10">
    <location>
        <position position="50"/>
    </location>
</feature>
<keyword evidence="9 10" id="KW-0413">Isomerase</keyword>
<dbReference type="EC" id="5.6.2.1" evidence="10"/>
<dbReference type="Pfam" id="PF01751">
    <property type="entry name" value="Toprim"/>
    <property type="match status" value="1"/>
</dbReference>
<dbReference type="InterPro" id="IPR013497">
    <property type="entry name" value="Topo_IA_cen"/>
</dbReference>
<feature type="active site" description="O-(5'-phospho-DNA)-tyrosine intermediate" evidence="10">
    <location>
        <position position="315"/>
    </location>
</feature>
<dbReference type="Proteomes" id="UP000886887">
    <property type="component" value="Unassembled WGS sequence"/>
</dbReference>
<dbReference type="GO" id="GO:0003917">
    <property type="term" value="F:DNA topoisomerase type I (single strand cut, ATP-independent) activity"/>
    <property type="evidence" value="ECO:0007669"/>
    <property type="project" value="UniProtKB-UniRule"/>
</dbReference>
<organism evidence="14 15">
    <name type="scientific">Candidatus Onthenecus intestinigallinarum</name>
    <dbReference type="NCBI Taxonomy" id="2840875"/>
    <lineage>
        <taxon>Bacteria</taxon>
        <taxon>Bacillati</taxon>
        <taxon>Bacillota</taxon>
        <taxon>Clostridia</taxon>
        <taxon>Eubacteriales</taxon>
        <taxon>Candidatus Onthenecus</taxon>
    </lineage>
</organism>
<evidence type="ECO:0000256" key="3">
    <source>
        <dbReference type="ARBA" id="ARBA00022723"/>
    </source>
</evidence>
<feature type="site" description="Interaction with DNA" evidence="10">
    <location>
        <position position="156"/>
    </location>
</feature>
<evidence type="ECO:0000256" key="11">
    <source>
        <dbReference type="SAM" id="MobiDB-lite"/>
    </source>
</evidence>
<feature type="region of interest" description="Disordered" evidence="11">
    <location>
        <begin position="258"/>
        <end position="280"/>
    </location>
</feature>
<dbReference type="PRINTS" id="PR00417">
    <property type="entry name" value="PRTPISMRASEI"/>
</dbReference>
<dbReference type="SMART" id="SM00436">
    <property type="entry name" value="TOP1Bc"/>
    <property type="match status" value="1"/>
</dbReference>
<dbReference type="AlphaFoldDB" id="A0A9D1CPW3"/>
<dbReference type="InterPro" id="IPR013824">
    <property type="entry name" value="Topo_IA_cen_sub1"/>
</dbReference>
<dbReference type="PROSITE" id="PS00396">
    <property type="entry name" value="TOPO_IA_1"/>
    <property type="match status" value="1"/>
</dbReference>
<dbReference type="InterPro" id="IPR023406">
    <property type="entry name" value="Topo_IA_AS"/>
</dbReference>
<dbReference type="PANTHER" id="PTHR42785:SF1">
    <property type="entry name" value="DNA TOPOISOMERASE"/>
    <property type="match status" value="1"/>
</dbReference>
<comment type="caution">
    <text evidence="14">The sequence shown here is derived from an EMBL/GenBank/DDBJ whole genome shotgun (WGS) entry which is preliminary data.</text>
</comment>
<dbReference type="SMART" id="SM00493">
    <property type="entry name" value="TOPRIM"/>
    <property type="match status" value="1"/>
</dbReference>
<comment type="similarity">
    <text evidence="2 10">Belongs to the type IA topoisomerase family.</text>
</comment>
<gene>
    <name evidence="10 14" type="primary">topA</name>
    <name evidence="14" type="ORF">IAB73_01145</name>
</gene>
<dbReference type="Gene3D" id="3.40.50.140">
    <property type="match status" value="1"/>
</dbReference>
<comment type="catalytic activity">
    <reaction evidence="1 10">
        <text>ATP-independent breakage of single-stranded DNA, followed by passage and rejoining.</text>
        <dbReference type="EC" id="5.6.2.1"/>
    </reaction>
</comment>
<keyword evidence="3" id="KW-0479">Metal-binding</keyword>
<evidence type="ECO:0000256" key="1">
    <source>
        <dbReference type="ARBA" id="ARBA00000213"/>
    </source>
</evidence>
<evidence type="ECO:0000256" key="6">
    <source>
        <dbReference type="ARBA" id="ARBA00022842"/>
    </source>
</evidence>
<dbReference type="GO" id="GO:0005694">
    <property type="term" value="C:chromosome"/>
    <property type="evidence" value="ECO:0007669"/>
    <property type="project" value="InterPro"/>
</dbReference>
<comment type="subunit">
    <text evidence="10">Monomer.</text>
</comment>
<dbReference type="PROSITE" id="PS50880">
    <property type="entry name" value="TOPRIM"/>
    <property type="match status" value="1"/>
</dbReference>
<dbReference type="GO" id="GO:0008270">
    <property type="term" value="F:zinc ion binding"/>
    <property type="evidence" value="ECO:0007669"/>
    <property type="project" value="UniProtKB-KW"/>
</dbReference>
<dbReference type="GO" id="GO:0003677">
    <property type="term" value="F:DNA binding"/>
    <property type="evidence" value="ECO:0007669"/>
    <property type="project" value="UniProtKB-KW"/>
</dbReference>
<feature type="site" description="Interaction with DNA" evidence="10">
    <location>
        <position position="172"/>
    </location>
</feature>
<evidence type="ECO:0000259" key="12">
    <source>
        <dbReference type="PROSITE" id="PS50880"/>
    </source>
</evidence>
<feature type="site" description="Interaction with DNA" evidence="10">
    <location>
        <position position="160"/>
    </location>
</feature>
<dbReference type="InterPro" id="IPR013498">
    <property type="entry name" value="Topo_IA_Znf"/>
</dbReference>
<evidence type="ECO:0000256" key="2">
    <source>
        <dbReference type="ARBA" id="ARBA00009446"/>
    </source>
</evidence>
<dbReference type="InterPro" id="IPR003601">
    <property type="entry name" value="Topo_IA_2"/>
</dbReference>
<dbReference type="GO" id="GO:0006265">
    <property type="term" value="P:DNA topological change"/>
    <property type="evidence" value="ECO:0007669"/>
    <property type="project" value="UniProtKB-UniRule"/>
</dbReference>